<sequence length="340" mass="36404">MAETAAQTVEQFAPLKKMIAANGDLFAAGEESGDTNFTGLVDTFLEFIEKNGIPEGFTWGDVKAVFVAKFDEVTKKYEAERPIASLPVVPNVDNYTFDEYRVRILENLNRFEDSPFTLGRICELLREPRKHYDQGDKFLRAFEKCVTVTTTNGNADKATNGNHTNGHTESGTNGHITTNGDAAMETDASVEQINGVADTTTTAATTESNGQSVVEPVVVPEVATTTTEDAPMVNAAAEVPAETVDAVTSNGGADAVDVAAAEEEKTSQKRPNEEEDLAGKKVARVENGDIVGSHEVTHAVVGEPEVEPHQEESKKSLEADSAAVTELETVPVVEQETAAV</sequence>
<keyword evidence="4" id="KW-1185">Reference proteome</keyword>
<comment type="similarity">
    <text evidence="1">Belongs to the PPP4R2 family.</text>
</comment>
<name>A0A9X6NI71_HYPEX</name>
<dbReference type="PANTHER" id="PTHR16487:SF0">
    <property type="entry name" value="PROTEIN PHOSPHATASE 4 REGULATORY SUBUNIT 2-RELATED"/>
    <property type="match status" value="1"/>
</dbReference>
<feature type="compositionally biased region" description="Basic and acidic residues" evidence="2">
    <location>
        <begin position="262"/>
        <end position="287"/>
    </location>
</feature>
<evidence type="ECO:0000256" key="1">
    <source>
        <dbReference type="ARBA" id="ARBA00009207"/>
    </source>
</evidence>
<feature type="region of interest" description="Disordered" evidence="2">
    <location>
        <begin position="156"/>
        <end position="180"/>
    </location>
</feature>
<comment type="caution">
    <text evidence="3">The sequence shown here is derived from an EMBL/GenBank/DDBJ whole genome shotgun (WGS) entry which is preliminary data.</text>
</comment>
<dbReference type="GO" id="GO:0019888">
    <property type="term" value="F:protein phosphatase regulator activity"/>
    <property type="evidence" value="ECO:0007669"/>
    <property type="project" value="InterPro"/>
</dbReference>
<evidence type="ECO:0000256" key="2">
    <source>
        <dbReference type="SAM" id="MobiDB-lite"/>
    </source>
</evidence>
<feature type="region of interest" description="Disordered" evidence="2">
    <location>
        <begin position="259"/>
        <end position="340"/>
    </location>
</feature>
<dbReference type="GO" id="GO:0030289">
    <property type="term" value="C:protein phosphatase 4 complex"/>
    <property type="evidence" value="ECO:0007669"/>
    <property type="project" value="InterPro"/>
</dbReference>
<evidence type="ECO:0000313" key="4">
    <source>
        <dbReference type="Proteomes" id="UP000192578"/>
    </source>
</evidence>
<accession>A0A9X6NI71</accession>
<reference evidence="4" key="1">
    <citation type="submission" date="2017-01" db="EMBL/GenBank/DDBJ databases">
        <title>Comparative genomics of anhydrobiosis in the tardigrade Hypsibius dujardini.</title>
        <authorList>
            <person name="Yoshida Y."/>
            <person name="Koutsovoulos G."/>
            <person name="Laetsch D."/>
            <person name="Stevens L."/>
            <person name="Kumar S."/>
            <person name="Horikawa D."/>
            <person name="Ishino K."/>
            <person name="Komine S."/>
            <person name="Tomita M."/>
            <person name="Blaxter M."/>
            <person name="Arakawa K."/>
        </authorList>
    </citation>
    <scope>NUCLEOTIDE SEQUENCE [LARGE SCALE GENOMIC DNA]</scope>
    <source>
        <strain evidence="4">Z151</strain>
    </source>
</reference>
<dbReference type="Pfam" id="PF09184">
    <property type="entry name" value="PPP4R2"/>
    <property type="match status" value="1"/>
</dbReference>
<evidence type="ECO:0000313" key="3">
    <source>
        <dbReference type="EMBL" id="OWA53123.1"/>
    </source>
</evidence>
<dbReference type="GO" id="GO:0005634">
    <property type="term" value="C:nucleus"/>
    <property type="evidence" value="ECO:0007669"/>
    <property type="project" value="TreeGrafter"/>
</dbReference>
<feature type="compositionally biased region" description="Basic and acidic residues" evidence="2">
    <location>
        <begin position="306"/>
        <end position="318"/>
    </location>
</feature>
<dbReference type="GO" id="GO:0005737">
    <property type="term" value="C:cytoplasm"/>
    <property type="evidence" value="ECO:0007669"/>
    <property type="project" value="TreeGrafter"/>
</dbReference>
<protein>
    <submittedName>
        <fullName evidence="3">Serine/threonine-protein phosphatase 4 regulatory subunit 2</fullName>
    </submittedName>
</protein>
<dbReference type="EMBL" id="MTYJ01000304">
    <property type="protein sequence ID" value="OWA53123.1"/>
    <property type="molecule type" value="Genomic_DNA"/>
</dbReference>
<dbReference type="InterPro" id="IPR015267">
    <property type="entry name" value="PPP4R2"/>
</dbReference>
<proteinExistence type="inferred from homology"/>
<dbReference type="Proteomes" id="UP000192578">
    <property type="component" value="Unassembled WGS sequence"/>
</dbReference>
<dbReference type="PANTHER" id="PTHR16487">
    <property type="entry name" value="PPP4R2-RELATED PROTEIN"/>
    <property type="match status" value="1"/>
</dbReference>
<dbReference type="AlphaFoldDB" id="A0A9X6NI71"/>
<organism evidence="3 4">
    <name type="scientific">Hypsibius exemplaris</name>
    <name type="common">Freshwater tardigrade</name>
    <dbReference type="NCBI Taxonomy" id="2072580"/>
    <lineage>
        <taxon>Eukaryota</taxon>
        <taxon>Metazoa</taxon>
        <taxon>Ecdysozoa</taxon>
        <taxon>Tardigrada</taxon>
        <taxon>Eutardigrada</taxon>
        <taxon>Parachela</taxon>
        <taxon>Hypsibioidea</taxon>
        <taxon>Hypsibiidae</taxon>
        <taxon>Hypsibius</taxon>
    </lineage>
</organism>
<dbReference type="OrthoDB" id="341898at2759"/>
<gene>
    <name evidence="3" type="ORF">BV898_17556</name>
</gene>